<protein>
    <recommendedName>
        <fullName evidence="4">Acyltransferase</fullName>
    </recommendedName>
</protein>
<evidence type="ECO:0000313" key="3">
    <source>
        <dbReference type="Proteomes" id="UP000660675"/>
    </source>
</evidence>
<evidence type="ECO:0000313" key="2">
    <source>
        <dbReference type="EMBL" id="GGV88261.1"/>
    </source>
</evidence>
<feature type="compositionally biased region" description="Low complexity" evidence="1">
    <location>
        <begin position="119"/>
        <end position="134"/>
    </location>
</feature>
<dbReference type="Gene3D" id="2.160.10.10">
    <property type="entry name" value="Hexapeptide repeat proteins"/>
    <property type="match status" value="1"/>
</dbReference>
<name>A0ABQ2W3P4_9ACTN</name>
<evidence type="ECO:0000256" key="1">
    <source>
        <dbReference type="SAM" id="MobiDB-lite"/>
    </source>
</evidence>
<proteinExistence type="predicted"/>
<feature type="region of interest" description="Disordered" evidence="1">
    <location>
        <begin position="146"/>
        <end position="165"/>
    </location>
</feature>
<dbReference type="InterPro" id="IPR011004">
    <property type="entry name" value="Trimer_LpxA-like_sf"/>
</dbReference>
<reference evidence="3" key="1">
    <citation type="journal article" date="2019" name="Int. J. Syst. Evol. Microbiol.">
        <title>The Global Catalogue of Microorganisms (GCM) 10K type strain sequencing project: providing services to taxonomists for standard genome sequencing and annotation.</title>
        <authorList>
            <consortium name="The Broad Institute Genomics Platform"/>
            <consortium name="The Broad Institute Genome Sequencing Center for Infectious Disease"/>
            <person name="Wu L."/>
            <person name="Ma J."/>
        </authorList>
    </citation>
    <scope>NUCLEOTIDE SEQUENCE [LARGE SCALE GENOMIC DNA]</scope>
    <source>
        <strain evidence="3">JCM 4376</strain>
    </source>
</reference>
<feature type="region of interest" description="Disordered" evidence="1">
    <location>
        <begin position="105"/>
        <end position="136"/>
    </location>
</feature>
<dbReference type="SUPFAM" id="SSF51161">
    <property type="entry name" value="Trimeric LpxA-like enzymes"/>
    <property type="match status" value="1"/>
</dbReference>
<comment type="caution">
    <text evidence="2">The sequence shown here is derived from an EMBL/GenBank/DDBJ whole genome shotgun (WGS) entry which is preliminary data.</text>
</comment>
<accession>A0ABQ2W3P4</accession>
<keyword evidence="3" id="KW-1185">Reference proteome</keyword>
<dbReference type="Proteomes" id="UP000660675">
    <property type="component" value="Unassembled WGS sequence"/>
</dbReference>
<organism evidence="2 3">
    <name type="scientific">Streptomyces gelaticus</name>
    <dbReference type="NCBI Taxonomy" id="285446"/>
    <lineage>
        <taxon>Bacteria</taxon>
        <taxon>Bacillati</taxon>
        <taxon>Actinomycetota</taxon>
        <taxon>Actinomycetes</taxon>
        <taxon>Kitasatosporales</taxon>
        <taxon>Streptomycetaceae</taxon>
        <taxon>Streptomyces</taxon>
    </lineage>
</organism>
<evidence type="ECO:0008006" key="4">
    <source>
        <dbReference type="Google" id="ProtNLM"/>
    </source>
</evidence>
<dbReference type="EMBL" id="BMTF01000012">
    <property type="protein sequence ID" value="GGV88261.1"/>
    <property type="molecule type" value="Genomic_DNA"/>
</dbReference>
<gene>
    <name evidence="2" type="ORF">GCM10015535_39180</name>
</gene>
<sequence>MRLWALDMLVLPLSPLRVLSGSPLMGPYLRLLGARVGPDVTIATSLIGLPALLRIDRDAAIGYGAVLRSWQVADGWVTVAPITIGERAFVGAGAVCEPGARLGPGSALGEQSVAGPDEAVPAGARRAGSPARPVTSLSPSVEAMLRTRGRRTTGGRGSWSPPGSHWCCWRPPHSS</sequence>